<dbReference type="Gene3D" id="3.40.190.10">
    <property type="entry name" value="Periplasmic binding protein-like II"/>
    <property type="match status" value="1"/>
</dbReference>
<dbReference type="HOGENOM" id="CLU_038355_1_0_9"/>
<reference evidence="2 3" key="1">
    <citation type="journal article" date="2014" name="PLoS ONE">
        <title>How to Kill the Honey Bee Larva: Genomic Potential and Virulence Mechanisms of Paenibacillus larvae.</title>
        <authorList>
            <person name="Djukic M."/>
            <person name="Brzuszkiewicz E."/>
            <person name="Funfhaus A."/>
            <person name="Voss J."/>
            <person name="Gollnow K."/>
            <person name="Poppinga L."/>
            <person name="Liesegang H."/>
            <person name="Garcia-Gonzalez E."/>
            <person name="Genersch E."/>
            <person name="Daniel R."/>
        </authorList>
    </citation>
    <scope>NUCLEOTIDE SEQUENCE [LARGE SCALE GENOMIC DNA]</scope>
    <source>
        <strain evidence="2 3">DSM 25430</strain>
    </source>
</reference>
<dbReference type="PATRIC" id="fig|697284.3.peg.725"/>
<evidence type="ECO:0000313" key="2">
    <source>
        <dbReference type="EMBL" id="AHD04599.1"/>
    </source>
</evidence>
<gene>
    <name evidence="2" type="primary">opuBC</name>
    <name evidence="2" type="ORF">ERIC2_c07590</name>
</gene>
<dbReference type="GO" id="GO:0022857">
    <property type="term" value="F:transmembrane transporter activity"/>
    <property type="evidence" value="ECO:0007669"/>
    <property type="project" value="InterPro"/>
</dbReference>
<name>V9W3Q8_9BACL</name>
<accession>V9W3Q8</accession>
<evidence type="ECO:0000313" key="3">
    <source>
        <dbReference type="Proteomes" id="UP000029431"/>
    </source>
</evidence>
<evidence type="ECO:0000259" key="1">
    <source>
        <dbReference type="Pfam" id="PF04069"/>
    </source>
</evidence>
<dbReference type="PROSITE" id="PS51257">
    <property type="entry name" value="PROKAR_LIPOPROTEIN"/>
    <property type="match status" value="1"/>
</dbReference>
<dbReference type="EMBL" id="CP003355">
    <property type="protein sequence ID" value="AHD04599.1"/>
    <property type="molecule type" value="Genomic_DNA"/>
</dbReference>
<organism evidence="2 3">
    <name type="scientific">Paenibacillus larvae subsp. larvae DSM 25430</name>
    <dbReference type="NCBI Taxonomy" id="697284"/>
    <lineage>
        <taxon>Bacteria</taxon>
        <taxon>Bacillati</taxon>
        <taxon>Bacillota</taxon>
        <taxon>Bacilli</taxon>
        <taxon>Bacillales</taxon>
        <taxon>Paenibacillaceae</taxon>
        <taxon>Paenibacillus</taxon>
    </lineage>
</organism>
<feature type="domain" description="ABC-type glycine betaine transport system substrate-binding" evidence="1">
    <location>
        <begin position="34"/>
        <end position="298"/>
    </location>
</feature>
<dbReference type="Pfam" id="PF04069">
    <property type="entry name" value="OpuAC"/>
    <property type="match status" value="1"/>
</dbReference>
<dbReference type="SUPFAM" id="SSF53850">
    <property type="entry name" value="Periplasmic binding protein-like II"/>
    <property type="match status" value="1"/>
</dbReference>
<sequence>MGGNQMKKIIKRMSLLVIVSALVMTITGCGKSDRIIIGTQTSSEPKILASMYKLLIEDRTDLKVDVLPDLASSPVVISAMKKGEIQMATLYTGEIFNNYFPVKETKDRGEVLKQAQEGFKEHFNFKWFDPLGFENTYAFTVRSELAKENNLKTISDVKNMASKMTLGVDTTWLERENDGYPAFTKYYDIQFGQTLPMEIALVYNAVASKKVDIVLAYSTDARLKEYNLQTLVDDKQFFPPYDASPVIKQEVLDAHPEIAEVIGELIGKIDAETMINLNYEVDVNKRNEKKVAEEYLKKIGLL</sequence>
<dbReference type="AlphaFoldDB" id="V9W3Q8"/>
<dbReference type="Gene3D" id="3.40.190.120">
    <property type="entry name" value="Osmoprotection protein (prox), domain 2"/>
    <property type="match status" value="1"/>
</dbReference>
<dbReference type="InterPro" id="IPR007210">
    <property type="entry name" value="ABC_Gly_betaine_transp_sub-bd"/>
</dbReference>
<protein>
    <submittedName>
        <fullName evidence="2">Choline-binding protein</fullName>
    </submittedName>
</protein>
<dbReference type="eggNOG" id="COG1732">
    <property type="taxonomic scope" value="Bacteria"/>
</dbReference>
<keyword evidence="3" id="KW-1185">Reference proteome</keyword>
<dbReference type="Proteomes" id="UP000029431">
    <property type="component" value="Chromosome"/>
</dbReference>
<proteinExistence type="predicted"/>
<dbReference type="GO" id="GO:0043190">
    <property type="term" value="C:ATP-binding cassette (ABC) transporter complex"/>
    <property type="evidence" value="ECO:0007669"/>
    <property type="project" value="InterPro"/>
</dbReference>
<dbReference type="KEGG" id="plv:ERIC2_c07590"/>